<feature type="transmembrane region" description="Helical" evidence="3">
    <location>
        <begin position="36"/>
        <end position="56"/>
    </location>
</feature>
<evidence type="ECO:0000256" key="3">
    <source>
        <dbReference type="SAM" id="Phobius"/>
    </source>
</evidence>
<name>A0A5N6KU25_9ROSI</name>
<comment type="caution">
    <text evidence="4">The sequence shown here is derived from an EMBL/GenBank/DDBJ whole genome shotgun (WGS) entry which is preliminary data.</text>
</comment>
<dbReference type="InterPro" id="IPR036396">
    <property type="entry name" value="Cyt_P450_sf"/>
</dbReference>
<dbReference type="PANTHER" id="PTHR24305:SF166">
    <property type="entry name" value="CYTOCHROME P450 12A4, MITOCHONDRIAL-RELATED"/>
    <property type="match status" value="1"/>
</dbReference>
<feature type="transmembrane region" description="Helical" evidence="3">
    <location>
        <begin position="62"/>
        <end position="82"/>
    </location>
</feature>
<dbReference type="GO" id="GO:0020037">
    <property type="term" value="F:heme binding"/>
    <property type="evidence" value="ECO:0007669"/>
    <property type="project" value="InterPro"/>
</dbReference>
<keyword evidence="2" id="KW-0349">Heme</keyword>
<comment type="similarity">
    <text evidence="1">Belongs to the cytochrome P450 family.</text>
</comment>
<evidence type="ECO:0008006" key="6">
    <source>
        <dbReference type="Google" id="ProtNLM"/>
    </source>
</evidence>
<dbReference type="InterPro" id="IPR002401">
    <property type="entry name" value="Cyt_P450_E_grp-I"/>
</dbReference>
<dbReference type="Gene3D" id="1.10.630.10">
    <property type="entry name" value="Cytochrome P450"/>
    <property type="match status" value="1"/>
</dbReference>
<evidence type="ECO:0000313" key="4">
    <source>
        <dbReference type="EMBL" id="KAB8345904.1"/>
    </source>
</evidence>
<reference evidence="4 5" key="1">
    <citation type="submission" date="2019-06" db="EMBL/GenBank/DDBJ databases">
        <title>A chromosomal-level reference genome of Carpinus fangiana (Coryloideae, Betulaceae).</title>
        <authorList>
            <person name="Yang X."/>
            <person name="Wang Z."/>
            <person name="Zhang L."/>
            <person name="Hao G."/>
            <person name="Liu J."/>
            <person name="Yang Y."/>
        </authorList>
    </citation>
    <scope>NUCLEOTIDE SEQUENCE [LARGE SCALE GENOMIC DNA]</scope>
    <source>
        <strain evidence="4">Cfa_2016G</strain>
        <tissue evidence="4">Leaf</tissue>
    </source>
</reference>
<proteinExistence type="inferred from homology"/>
<dbReference type="PRINTS" id="PR00463">
    <property type="entry name" value="EP450I"/>
</dbReference>
<keyword evidence="3" id="KW-0472">Membrane</keyword>
<keyword evidence="3" id="KW-1133">Transmembrane helix</keyword>
<dbReference type="SUPFAM" id="SSF48264">
    <property type="entry name" value="Cytochrome P450"/>
    <property type="match status" value="1"/>
</dbReference>
<keyword evidence="5" id="KW-1185">Reference proteome</keyword>
<sequence>MSSVGHTFYHLVSAGSHGDESSHTNFFCFQPAKMTASVYILLASVAEAYAITVWQLSEVPTWTIYLGFLVLNFVLYGFYNVFIYPELFSPLKNIPGPPGGRTIGGHAKAKFEAPKGVTLRNWIESIPNDGILRVKEIFRADAVIATSPEILKTVLVDNAYDYTKAHQIKRILRQILGDGLIVVEGDVHKFQRKKLLPSFGVGAIKDLYPLFWDKSTELIQRLSSLPDSRNIAFCEWCNRATLDIIGVAALGKDFDSLGNAELPIVKKYNEVLHPDPAKQIWFLLSFLFPQKLVAKIPFWPLPAIMNRLRIDLSAFAKEIAIERRTEMSSGVSLESRAEKMQLRRADVLSTLVRANELTDVELADQILTMMAAGHETTSSTLSWVAVLLSKNPDIQARLRDEIRANLPSPNDGESISTGDMDKLPLLNAICHETLRLYPTVPFSARTAIKPTPIGGVVLPVGGQVWLPIYAINRSTRFWGADAEDFRPDRWITNDSFNNNGGAKSNYSQLTFLHGPRSCIGQGFAKAELRCLVAALVGRFHLELAEADAKYFPVGMITVKPANDALLNFSVVEGW</sequence>
<dbReference type="GO" id="GO:0016705">
    <property type="term" value="F:oxidoreductase activity, acting on paired donors, with incorporation or reduction of molecular oxygen"/>
    <property type="evidence" value="ECO:0007669"/>
    <property type="project" value="InterPro"/>
</dbReference>
<dbReference type="AlphaFoldDB" id="A0A5N6KU25"/>
<gene>
    <name evidence="4" type="ORF">FH972_022959</name>
</gene>
<dbReference type="GO" id="GO:0005506">
    <property type="term" value="F:iron ion binding"/>
    <property type="evidence" value="ECO:0007669"/>
    <property type="project" value="InterPro"/>
</dbReference>
<dbReference type="GO" id="GO:0004497">
    <property type="term" value="F:monooxygenase activity"/>
    <property type="evidence" value="ECO:0007669"/>
    <property type="project" value="InterPro"/>
</dbReference>
<dbReference type="CDD" id="cd11069">
    <property type="entry name" value="CYP_FUM15-like"/>
    <property type="match status" value="1"/>
</dbReference>
<protein>
    <recommendedName>
        <fullName evidence="6">Cytochrome P450</fullName>
    </recommendedName>
</protein>
<dbReference type="InterPro" id="IPR001128">
    <property type="entry name" value="Cyt_P450"/>
</dbReference>
<accession>A0A5N6KU25</accession>
<feature type="binding site" description="axial binding residue" evidence="2">
    <location>
        <position position="518"/>
    </location>
    <ligand>
        <name>heme</name>
        <dbReference type="ChEBI" id="CHEBI:30413"/>
    </ligand>
    <ligandPart>
        <name>Fe</name>
        <dbReference type="ChEBI" id="CHEBI:18248"/>
    </ligandPart>
</feature>
<dbReference type="Pfam" id="PF00067">
    <property type="entry name" value="p450"/>
    <property type="match status" value="1"/>
</dbReference>
<dbReference type="PRINTS" id="PR00385">
    <property type="entry name" value="P450"/>
</dbReference>
<dbReference type="Proteomes" id="UP000327013">
    <property type="component" value="Unassembled WGS sequence"/>
</dbReference>
<dbReference type="InterPro" id="IPR050121">
    <property type="entry name" value="Cytochrome_P450_monoxygenase"/>
</dbReference>
<comment type="cofactor">
    <cofactor evidence="2">
        <name>heme</name>
        <dbReference type="ChEBI" id="CHEBI:30413"/>
    </cofactor>
</comment>
<evidence type="ECO:0000256" key="1">
    <source>
        <dbReference type="ARBA" id="ARBA00010617"/>
    </source>
</evidence>
<dbReference type="OrthoDB" id="548633at2759"/>
<organism evidence="4 5">
    <name type="scientific">Carpinus fangiana</name>
    <dbReference type="NCBI Taxonomy" id="176857"/>
    <lineage>
        <taxon>Eukaryota</taxon>
        <taxon>Viridiplantae</taxon>
        <taxon>Streptophyta</taxon>
        <taxon>Embryophyta</taxon>
        <taxon>Tracheophyta</taxon>
        <taxon>Spermatophyta</taxon>
        <taxon>Magnoliopsida</taxon>
        <taxon>eudicotyledons</taxon>
        <taxon>Gunneridae</taxon>
        <taxon>Pentapetalae</taxon>
        <taxon>rosids</taxon>
        <taxon>fabids</taxon>
        <taxon>Fagales</taxon>
        <taxon>Betulaceae</taxon>
        <taxon>Carpinus</taxon>
    </lineage>
</organism>
<keyword evidence="3" id="KW-0812">Transmembrane</keyword>
<dbReference type="EMBL" id="VIBQ01000013">
    <property type="protein sequence ID" value="KAB8345904.1"/>
    <property type="molecule type" value="Genomic_DNA"/>
</dbReference>
<evidence type="ECO:0000256" key="2">
    <source>
        <dbReference type="PIRSR" id="PIRSR602401-1"/>
    </source>
</evidence>
<evidence type="ECO:0000313" key="5">
    <source>
        <dbReference type="Proteomes" id="UP000327013"/>
    </source>
</evidence>
<keyword evidence="2" id="KW-0408">Iron</keyword>
<dbReference type="PANTHER" id="PTHR24305">
    <property type="entry name" value="CYTOCHROME P450"/>
    <property type="match status" value="1"/>
</dbReference>
<keyword evidence="2" id="KW-0479">Metal-binding</keyword>